<sequence>MSSDKPSPDDAVSGFTRPEMYKENLAGTVDGYDRHIFLCYKGHKYWPPRIEASDADPLPKRVAATFKARKNDISLKKAFLCRLPFSLRSEVDLGGLILLGWTLQTKITVCEAREEAGFSDGDVLIFPEMIKYR</sequence>
<proteinExistence type="predicted"/>
<evidence type="ECO:0000313" key="1">
    <source>
        <dbReference type="EMBL" id="CAJ1793088.1"/>
    </source>
</evidence>
<dbReference type="Proteomes" id="UP001189624">
    <property type="component" value="Chromosome 1"/>
</dbReference>
<accession>A0AA86V8F9</accession>
<dbReference type="InterPro" id="IPR009737">
    <property type="entry name" value="Aim32/Apd1-like"/>
</dbReference>
<keyword evidence="2" id="KW-1185">Reference proteome</keyword>
<dbReference type="AlphaFoldDB" id="A0AA86V8F9"/>
<name>A0AA86V8F9_9FABA</name>
<evidence type="ECO:0000313" key="2">
    <source>
        <dbReference type="Proteomes" id="UP001189624"/>
    </source>
</evidence>
<dbReference type="Gramene" id="rna-AYBTSS11_LOCUS428">
    <property type="protein sequence ID" value="CAJ1793088.1"/>
    <property type="gene ID" value="gene-AYBTSS11_LOCUS428"/>
</dbReference>
<reference evidence="1" key="1">
    <citation type="submission" date="2023-10" db="EMBL/GenBank/DDBJ databases">
        <authorList>
            <person name="Domelevo Entfellner J.-B."/>
        </authorList>
    </citation>
    <scope>NUCLEOTIDE SEQUENCE</scope>
</reference>
<dbReference type="PANTHER" id="PTHR31902">
    <property type="entry name" value="ACTIN PATCHES DISTAL PROTEIN 1"/>
    <property type="match status" value="1"/>
</dbReference>
<dbReference type="PANTHER" id="PTHR31902:SF10">
    <property type="entry name" value="SUCRASE_FERREDOXIN-LIKE FAMILY PROTEIN"/>
    <property type="match status" value="1"/>
</dbReference>
<dbReference type="EMBL" id="OY731398">
    <property type="protein sequence ID" value="CAJ1793088.1"/>
    <property type="molecule type" value="Genomic_DNA"/>
</dbReference>
<organism evidence="1 2">
    <name type="scientific">Sphenostylis stenocarpa</name>
    <dbReference type="NCBI Taxonomy" id="92480"/>
    <lineage>
        <taxon>Eukaryota</taxon>
        <taxon>Viridiplantae</taxon>
        <taxon>Streptophyta</taxon>
        <taxon>Embryophyta</taxon>
        <taxon>Tracheophyta</taxon>
        <taxon>Spermatophyta</taxon>
        <taxon>Magnoliopsida</taxon>
        <taxon>eudicotyledons</taxon>
        <taxon>Gunneridae</taxon>
        <taxon>Pentapetalae</taxon>
        <taxon>rosids</taxon>
        <taxon>fabids</taxon>
        <taxon>Fabales</taxon>
        <taxon>Fabaceae</taxon>
        <taxon>Papilionoideae</taxon>
        <taxon>50 kb inversion clade</taxon>
        <taxon>NPAAA clade</taxon>
        <taxon>indigoferoid/millettioid clade</taxon>
        <taxon>Phaseoleae</taxon>
        <taxon>Sphenostylis</taxon>
    </lineage>
</organism>
<gene>
    <name evidence="1" type="ORF">AYBTSS11_LOCUS428</name>
</gene>
<protein>
    <submittedName>
        <fullName evidence="1">Uncharacterized protein</fullName>
    </submittedName>
</protein>